<feature type="domain" description="Acyl-CoA dehydrogenase/oxidase C-terminal" evidence="5">
    <location>
        <begin position="279"/>
        <end position="426"/>
    </location>
</feature>
<dbReference type="PANTHER" id="PTHR43884">
    <property type="entry name" value="ACYL-COA DEHYDROGENASE"/>
    <property type="match status" value="1"/>
</dbReference>
<protein>
    <submittedName>
        <fullName evidence="6">Acyl-CoA dehydrogenase</fullName>
    </submittedName>
</protein>
<dbReference type="Gene3D" id="2.40.110.10">
    <property type="entry name" value="Butyryl-CoA Dehydrogenase, subunit A, domain 2"/>
    <property type="match status" value="1"/>
</dbReference>
<dbReference type="InterPro" id="IPR009075">
    <property type="entry name" value="AcylCo_DH/oxidase_C"/>
</dbReference>
<dbReference type="InterPro" id="IPR037069">
    <property type="entry name" value="AcylCoA_DH/ox_N_sf"/>
</dbReference>
<evidence type="ECO:0000313" key="7">
    <source>
        <dbReference type="Proteomes" id="UP000295830"/>
    </source>
</evidence>
<keyword evidence="3" id="KW-0285">Flavoprotein</keyword>
<dbReference type="GO" id="GO:0003995">
    <property type="term" value="F:acyl-CoA dehydrogenase activity"/>
    <property type="evidence" value="ECO:0007669"/>
    <property type="project" value="TreeGrafter"/>
</dbReference>
<name>A0A4R7JM24_9GAMM</name>
<keyword evidence="7" id="KW-1185">Reference proteome</keyword>
<evidence type="ECO:0000259" key="5">
    <source>
        <dbReference type="Pfam" id="PF00441"/>
    </source>
</evidence>
<keyword evidence="4" id="KW-0274">FAD</keyword>
<dbReference type="Gene3D" id="1.20.140.10">
    <property type="entry name" value="Butyryl-CoA Dehydrogenase, subunit A, domain 3"/>
    <property type="match status" value="1"/>
</dbReference>
<dbReference type="InterPro" id="IPR046373">
    <property type="entry name" value="Acyl-CoA_Oxase/DH_mid-dom_sf"/>
</dbReference>
<dbReference type="InterPro" id="IPR009100">
    <property type="entry name" value="AcylCoA_DH/oxidase_NM_dom_sf"/>
</dbReference>
<dbReference type="Proteomes" id="UP000295830">
    <property type="component" value="Unassembled WGS sequence"/>
</dbReference>
<dbReference type="PANTHER" id="PTHR43884:SF19">
    <property type="entry name" value="ACYL-COA DEHYDROGENASE FADE4-RELATED"/>
    <property type="match status" value="1"/>
</dbReference>
<comment type="similarity">
    <text evidence="2">Belongs to the acyl-CoA dehydrogenase family.</text>
</comment>
<evidence type="ECO:0000256" key="4">
    <source>
        <dbReference type="ARBA" id="ARBA00022827"/>
    </source>
</evidence>
<comment type="caution">
    <text evidence="6">The sequence shown here is derived from an EMBL/GenBank/DDBJ whole genome shotgun (WGS) entry which is preliminary data.</text>
</comment>
<dbReference type="OrthoDB" id="5427839at2"/>
<evidence type="ECO:0000256" key="1">
    <source>
        <dbReference type="ARBA" id="ARBA00001974"/>
    </source>
</evidence>
<dbReference type="EMBL" id="SOAX01000007">
    <property type="protein sequence ID" value="TDT37739.1"/>
    <property type="molecule type" value="Genomic_DNA"/>
</dbReference>
<dbReference type="Pfam" id="PF00441">
    <property type="entry name" value="Acyl-CoA_dh_1"/>
    <property type="match status" value="1"/>
</dbReference>
<dbReference type="InterPro" id="IPR036250">
    <property type="entry name" value="AcylCo_DH-like_C"/>
</dbReference>
<dbReference type="Gene3D" id="1.10.540.10">
    <property type="entry name" value="Acyl-CoA dehydrogenase/oxidase, N-terminal domain"/>
    <property type="match status" value="1"/>
</dbReference>
<evidence type="ECO:0000256" key="3">
    <source>
        <dbReference type="ARBA" id="ARBA00022630"/>
    </source>
</evidence>
<sequence>MKLFDLTEDFRGLVGDVLPDNVRFGEVFGKSSATQAGNGEVKQIPLNPRTETYDDLDARSRSLIKKTIDFFEKRGKQQLKEDDHNRTWYQDFLDFQAKEKLFATFLTPSEYGPKDARWDTYRNCALNEVLGFYGLAYWYTWQVSILGLGPIWISDNEAVKKRAAKLLKEGGIFAFGLSEKEHGADIYSTDMVLTPQKDGSFRANGGKYYIGNGNQAALVSVFGRREDTNEYVFFVVESQHKNYELIQNVVSSQNYVAEFRLNDYPVRREDILAEGQDAWDMALNTVNIGKFNLGWASIGISTHAYYEAINHASHRWLFDHYVTDFVHIKQLFTEAYTRLTAMKLFAQRATDYVRVAGPEDRRYLLFTPMVKMKVTTEGEAVINELWDVIAAKGFEKNMYFETAAKDIRALPKLEGTVHVNMALILKFMPNYFFNPAEFDEVPPQQEARNDDFLFHQGPTKGLGKTRFHDYQKIYDEFDLPNVNRLQKQIRLLKLLLLTAKPNKEQQKDFDFLLNLGELFTLVVYGQLILENAKNQSLDHALVDQIFDVLVRDFSKYALELAQKPSATVLQQQITRRMIQRPAVDQDRQQHVWENYAYALRDQYEMKD</sequence>
<proteinExistence type="inferred from homology"/>
<dbReference type="GO" id="GO:0050660">
    <property type="term" value="F:flavin adenine dinucleotide binding"/>
    <property type="evidence" value="ECO:0007669"/>
    <property type="project" value="InterPro"/>
</dbReference>
<organism evidence="6 7">
    <name type="scientific">Halospina denitrificans</name>
    <dbReference type="NCBI Taxonomy" id="332522"/>
    <lineage>
        <taxon>Bacteria</taxon>
        <taxon>Pseudomonadati</taxon>
        <taxon>Pseudomonadota</taxon>
        <taxon>Gammaproteobacteria</taxon>
        <taxon>Halospina</taxon>
    </lineage>
</organism>
<dbReference type="AlphaFoldDB" id="A0A4R7JM24"/>
<comment type="cofactor">
    <cofactor evidence="1">
        <name>FAD</name>
        <dbReference type="ChEBI" id="CHEBI:57692"/>
    </cofactor>
</comment>
<dbReference type="RefSeq" id="WP_133736936.1">
    <property type="nucleotide sequence ID" value="NZ_SOAX01000007.1"/>
</dbReference>
<dbReference type="SUPFAM" id="SSF47203">
    <property type="entry name" value="Acyl-CoA dehydrogenase C-terminal domain-like"/>
    <property type="match status" value="1"/>
</dbReference>
<reference evidence="6 7" key="1">
    <citation type="submission" date="2019-03" db="EMBL/GenBank/DDBJ databases">
        <title>Genomic Encyclopedia of Type Strains, Phase IV (KMG-IV): sequencing the most valuable type-strain genomes for metagenomic binning, comparative biology and taxonomic classification.</title>
        <authorList>
            <person name="Goeker M."/>
        </authorList>
    </citation>
    <scope>NUCLEOTIDE SEQUENCE [LARGE SCALE GENOMIC DNA]</scope>
    <source>
        <strain evidence="6 7">DSM 15505</strain>
    </source>
</reference>
<gene>
    <name evidence="6" type="ORF">DES49_2699</name>
</gene>
<evidence type="ECO:0000313" key="6">
    <source>
        <dbReference type="EMBL" id="TDT37739.1"/>
    </source>
</evidence>
<dbReference type="SUPFAM" id="SSF56645">
    <property type="entry name" value="Acyl-CoA dehydrogenase NM domain-like"/>
    <property type="match status" value="1"/>
</dbReference>
<evidence type="ECO:0000256" key="2">
    <source>
        <dbReference type="ARBA" id="ARBA00009347"/>
    </source>
</evidence>
<accession>A0A4R7JM24</accession>
<dbReference type="GO" id="GO:0005886">
    <property type="term" value="C:plasma membrane"/>
    <property type="evidence" value="ECO:0007669"/>
    <property type="project" value="TreeGrafter"/>
</dbReference>